<dbReference type="GO" id="GO:0006935">
    <property type="term" value="P:chemotaxis"/>
    <property type="evidence" value="ECO:0007669"/>
    <property type="project" value="UniProtKB-UniRule"/>
</dbReference>
<dbReference type="EMBL" id="JACRTG010000018">
    <property type="protein sequence ID" value="MBC8588294.1"/>
    <property type="molecule type" value="Genomic_DNA"/>
</dbReference>
<organism evidence="6 7">
    <name type="scientific">Paratissierella segnis</name>
    <dbReference type="NCBI Taxonomy" id="2763679"/>
    <lineage>
        <taxon>Bacteria</taxon>
        <taxon>Bacillati</taxon>
        <taxon>Bacillota</taxon>
        <taxon>Tissierellia</taxon>
        <taxon>Tissierellales</taxon>
        <taxon>Tissierellaceae</taxon>
        <taxon>Paratissierella</taxon>
    </lineage>
</organism>
<keyword evidence="4" id="KW-0145">Chemotaxis</keyword>
<dbReference type="AlphaFoldDB" id="A0A926EXV9"/>
<protein>
    <recommendedName>
        <fullName evidence="2">protein-glutamate methylesterase</fullName>
        <ecNumber evidence="2">3.1.1.61</ecNumber>
    </recommendedName>
</protein>
<dbReference type="CDD" id="cd16432">
    <property type="entry name" value="CheB_Rec"/>
    <property type="match status" value="1"/>
</dbReference>
<name>A0A926EXV9_9FIRM</name>
<dbReference type="Pfam" id="PF01339">
    <property type="entry name" value="CheB_methylest"/>
    <property type="match status" value="1"/>
</dbReference>
<evidence type="ECO:0000313" key="7">
    <source>
        <dbReference type="Proteomes" id="UP000601171"/>
    </source>
</evidence>
<dbReference type="PANTHER" id="PTHR42872:SF6">
    <property type="entry name" value="PROTEIN-GLUTAMATE METHYLESTERASE_PROTEIN-GLUTAMINE GLUTAMINASE"/>
    <property type="match status" value="1"/>
</dbReference>
<dbReference type="PANTHER" id="PTHR42872">
    <property type="entry name" value="PROTEIN-GLUTAMATE METHYLESTERASE/PROTEIN-GLUTAMINE GLUTAMINASE"/>
    <property type="match status" value="1"/>
</dbReference>
<evidence type="ECO:0000256" key="4">
    <source>
        <dbReference type="PROSITE-ProRule" id="PRU00050"/>
    </source>
</evidence>
<evidence type="ECO:0000256" key="1">
    <source>
        <dbReference type="ARBA" id="ARBA00022801"/>
    </source>
</evidence>
<accession>A0A926EXV9</accession>
<feature type="domain" description="CheB-type methylesterase" evidence="5">
    <location>
        <begin position="10"/>
        <end position="194"/>
    </location>
</feature>
<feature type="active site" evidence="4">
    <location>
        <position position="44"/>
    </location>
</feature>
<dbReference type="Gene3D" id="3.40.50.180">
    <property type="entry name" value="Methylesterase CheB, C-terminal domain"/>
    <property type="match status" value="1"/>
</dbReference>
<evidence type="ECO:0000313" key="6">
    <source>
        <dbReference type="EMBL" id="MBC8588294.1"/>
    </source>
</evidence>
<keyword evidence="7" id="KW-1185">Reference proteome</keyword>
<dbReference type="SUPFAM" id="SSF52738">
    <property type="entry name" value="Methylesterase CheB, C-terminal domain"/>
    <property type="match status" value="1"/>
</dbReference>
<dbReference type="InterPro" id="IPR035909">
    <property type="entry name" value="CheB_C"/>
</dbReference>
<evidence type="ECO:0000256" key="3">
    <source>
        <dbReference type="ARBA" id="ARBA00048267"/>
    </source>
</evidence>
<dbReference type="Proteomes" id="UP000601171">
    <property type="component" value="Unassembled WGS sequence"/>
</dbReference>
<dbReference type="GO" id="GO:0008984">
    <property type="term" value="F:protein-glutamate methylesterase activity"/>
    <property type="evidence" value="ECO:0007669"/>
    <property type="project" value="UniProtKB-EC"/>
</dbReference>
<gene>
    <name evidence="6" type="ORF">H8707_08580</name>
</gene>
<dbReference type="GO" id="GO:0000156">
    <property type="term" value="F:phosphorelay response regulator activity"/>
    <property type="evidence" value="ECO:0007669"/>
    <property type="project" value="InterPro"/>
</dbReference>
<dbReference type="InterPro" id="IPR000673">
    <property type="entry name" value="Sig_transdc_resp-reg_Me-estase"/>
</dbReference>
<reference evidence="6" key="1">
    <citation type="submission" date="2020-08" db="EMBL/GenBank/DDBJ databases">
        <title>Genome public.</title>
        <authorList>
            <person name="Liu C."/>
            <person name="Sun Q."/>
        </authorList>
    </citation>
    <scope>NUCLEOTIDE SEQUENCE</scope>
    <source>
        <strain evidence="6">BX21</strain>
    </source>
</reference>
<dbReference type="GO" id="GO:0005737">
    <property type="term" value="C:cytoplasm"/>
    <property type="evidence" value="ECO:0007669"/>
    <property type="project" value="InterPro"/>
</dbReference>
<proteinExistence type="predicted"/>
<feature type="active site" evidence="4">
    <location>
        <position position="17"/>
    </location>
</feature>
<dbReference type="RefSeq" id="WP_262429743.1">
    <property type="nucleotide sequence ID" value="NZ_JACRTG010000018.1"/>
</dbReference>
<dbReference type="PROSITE" id="PS50122">
    <property type="entry name" value="CHEB"/>
    <property type="match status" value="1"/>
</dbReference>
<feature type="active site" evidence="4">
    <location>
        <position position="136"/>
    </location>
</feature>
<evidence type="ECO:0000256" key="2">
    <source>
        <dbReference type="ARBA" id="ARBA00039140"/>
    </source>
</evidence>
<comment type="caution">
    <text evidence="6">The sequence shown here is derived from an EMBL/GenBank/DDBJ whole genome shotgun (WGS) entry which is preliminary data.</text>
</comment>
<keyword evidence="1 4" id="KW-0378">Hydrolase</keyword>
<evidence type="ECO:0000259" key="5">
    <source>
        <dbReference type="PROSITE" id="PS50122"/>
    </source>
</evidence>
<comment type="catalytic activity">
    <reaction evidence="3">
        <text>[protein]-L-glutamate 5-O-methyl ester + H2O = L-glutamyl-[protein] + methanol + H(+)</text>
        <dbReference type="Rhea" id="RHEA:23236"/>
        <dbReference type="Rhea" id="RHEA-COMP:10208"/>
        <dbReference type="Rhea" id="RHEA-COMP:10311"/>
        <dbReference type="ChEBI" id="CHEBI:15377"/>
        <dbReference type="ChEBI" id="CHEBI:15378"/>
        <dbReference type="ChEBI" id="CHEBI:17790"/>
        <dbReference type="ChEBI" id="CHEBI:29973"/>
        <dbReference type="ChEBI" id="CHEBI:82795"/>
        <dbReference type="EC" id="3.1.1.61"/>
    </reaction>
</comment>
<sequence>MTERHIKKIQAVAIGASTGGPSALEYLISKLPKDLDVPIFIVQHMPKGFTTSFAARLDKASQVKVVEVEDKMKIEKGFVFIAPGDFHMTVERNTIRLDSRAKLFGVRPCVDYLFKSASEVYGENLLGIILTGMGKDGSEGMSTIKINGGYNIAQDEESSVIYGMPGNAVQRGVVDSILSLEEISKVLNNLTKVK</sequence>
<dbReference type="EC" id="3.1.1.61" evidence="2"/>